<gene>
    <name evidence="3" type="ORF">ISP20_04215</name>
</gene>
<organism evidence="3 4">
    <name type="scientific">Dyella kyungheensis</name>
    <dbReference type="NCBI Taxonomy" id="1242174"/>
    <lineage>
        <taxon>Bacteria</taxon>
        <taxon>Pseudomonadati</taxon>
        <taxon>Pseudomonadota</taxon>
        <taxon>Gammaproteobacteria</taxon>
        <taxon>Lysobacterales</taxon>
        <taxon>Rhodanobacteraceae</taxon>
        <taxon>Dyella</taxon>
    </lineage>
</organism>
<evidence type="ECO:0000256" key="1">
    <source>
        <dbReference type="SAM" id="Coils"/>
    </source>
</evidence>
<dbReference type="RefSeq" id="WP_204634823.1">
    <property type="nucleotide sequence ID" value="NZ_JADIKC010000002.1"/>
</dbReference>
<evidence type="ECO:0000256" key="2">
    <source>
        <dbReference type="SAM" id="SignalP"/>
    </source>
</evidence>
<keyword evidence="2" id="KW-0732">Signal</keyword>
<feature type="chain" id="PRO_5046070721" evidence="2">
    <location>
        <begin position="30"/>
        <end position="502"/>
    </location>
</feature>
<evidence type="ECO:0000313" key="4">
    <source>
        <dbReference type="Proteomes" id="UP001430065"/>
    </source>
</evidence>
<dbReference type="CDD" id="cd14653">
    <property type="entry name" value="ZIP_Gal4p-like"/>
    <property type="match status" value="1"/>
</dbReference>
<sequence>MTLPTTARRRGLLALSIACALSLPLAAHAQTTSKSSKGTSREQQLEQRVNQLEQQLAELKAMIQEQKAATTQATQTAQQAQVAATQAQTTAQATSTKVEATPKPQFTTAPGLSVALHGFVSATVFGQDRTFINYGNGQNAEIPAPPTAANKANGYTGSLSGADVRNTRFWLDFTGAKLTENWIGSGRIEMDFFGGNNGTGAYAQQQPVPRLRQAYMDIINPTSGTTVRIGQMWDLMFPLENTPTSLSHIAFPLSYGSGIVGWRYPGVIVMQDLNHGSDGVKWRFDVAVLEGNWSGPQNTAGTATLNYLNGGAAHFNPQVEARLHAQGKDWLGYLTAHYSEIDLHGVGDIAPKPPRDKLQSIGYDLGGQWKPGPWTFKGLVYTGKALGEIFGAMSQFGNIKEAGGFVQAGYNFTPKWSVNAFYAAARPNREDVMAWTAPGTATAPGVGLLRNNMSALSLQYASGNYELGVEWIYDNLRYQAKNSLSSQTVSGNQVSFSGMYKF</sequence>
<dbReference type="SUPFAM" id="SSF56935">
    <property type="entry name" value="Porins"/>
    <property type="match status" value="1"/>
</dbReference>
<evidence type="ECO:0000313" key="3">
    <source>
        <dbReference type="EMBL" id="MBM7120358.1"/>
    </source>
</evidence>
<feature type="coiled-coil region" evidence="1">
    <location>
        <begin position="35"/>
        <end position="72"/>
    </location>
</feature>
<keyword evidence="4" id="KW-1185">Reference proteome</keyword>
<comment type="caution">
    <text evidence="3">The sequence shown here is derived from an EMBL/GenBank/DDBJ whole genome shotgun (WGS) entry which is preliminary data.</text>
</comment>
<dbReference type="EMBL" id="JADIKC010000002">
    <property type="protein sequence ID" value="MBM7120358.1"/>
    <property type="molecule type" value="Genomic_DNA"/>
</dbReference>
<dbReference type="Proteomes" id="UP001430065">
    <property type="component" value="Unassembled WGS sequence"/>
</dbReference>
<protein>
    <submittedName>
        <fullName evidence="3">Carbohydrate porin</fullName>
    </submittedName>
</protein>
<proteinExistence type="predicted"/>
<feature type="signal peptide" evidence="2">
    <location>
        <begin position="1"/>
        <end position="29"/>
    </location>
</feature>
<reference evidence="3 4" key="1">
    <citation type="submission" date="2020-10" db="EMBL/GenBank/DDBJ databases">
        <title>Phylogeny of dyella-like bacteria.</title>
        <authorList>
            <person name="Fu J."/>
        </authorList>
    </citation>
    <scope>NUCLEOTIDE SEQUENCE [LARGE SCALE GENOMIC DNA]</scope>
    <source>
        <strain evidence="3 4">THG-B117</strain>
    </source>
</reference>
<keyword evidence="1" id="KW-0175">Coiled coil</keyword>
<accession>A0ABS2JPI4</accession>
<name>A0ABS2JPI4_9GAMM</name>